<comment type="caution">
    <text evidence="1">The sequence shown here is derived from an EMBL/GenBank/DDBJ whole genome shotgun (WGS) entry which is preliminary data.</text>
</comment>
<reference evidence="1 2" key="1">
    <citation type="journal article" date="2018" name="Front. Plant Sci.">
        <title>Red Clover (Trifolium pratense) and Zigzag Clover (T. medium) - A Picture of Genomic Similarities and Differences.</title>
        <authorList>
            <person name="Dluhosova J."/>
            <person name="Istvanek J."/>
            <person name="Nedelnik J."/>
            <person name="Repkova J."/>
        </authorList>
    </citation>
    <scope>NUCLEOTIDE SEQUENCE [LARGE SCALE GENOMIC DNA]</scope>
    <source>
        <strain evidence="2">cv. 10/8</strain>
        <tissue evidence="1">Leaf</tissue>
    </source>
</reference>
<name>A0A392UWX3_9FABA</name>
<sequence length="40" mass="4332">IAVCCAGELLKVGKASGICAPRRGYWRIAPDQRLMVGKLM</sequence>
<proteinExistence type="predicted"/>
<keyword evidence="2" id="KW-1185">Reference proteome</keyword>
<evidence type="ECO:0000313" key="1">
    <source>
        <dbReference type="EMBL" id="MCI79622.1"/>
    </source>
</evidence>
<evidence type="ECO:0000313" key="2">
    <source>
        <dbReference type="Proteomes" id="UP000265520"/>
    </source>
</evidence>
<dbReference type="AlphaFoldDB" id="A0A392UWX3"/>
<protein>
    <submittedName>
        <fullName evidence="1">Uncharacterized protein</fullName>
    </submittedName>
</protein>
<accession>A0A392UWX3</accession>
<organism evidence="1 2">
    <name type="scientific">Trifolium medium</name>
    <dbReference type="NCBI Taxonomy" id="97028"/>
    <lineage>
        <taxon>Eukaryota</taxon>
        <taxon>Viridiplantae</taxon>
        <taxon>Streptophyta</taxon>
        <taxon>Embryophyta</taxon>
        <taxon>Tracheophyta</taxon>
        <taxon>Spermatophyta</taxon>
        <taxon>Magnoliopsida</taxon>
        <taxon>eudicotyledons</taxon>
        <taxon>Gunneridae</taxon>
        <taxon>Pentapetalae</taxon>
        <taxon>rosids</taxon>
        <taxon>fabids</taxon>
        <taxon>Fabales</taxon>
        <taxon>Fabaceae</taxon>
        <taxon>Papilionoideae</taxon>
        <taxon>50 kb inversion clade</taxon>
        <taxon>NPAAA clade</taxon>
        <taxon>Hologalegina</taxon>
        <taxon>IRL clade</taxon>
        <taxon>Trifolieae</taxon>
        <taxon>Trifolium</taxon>
    </lineage>
</organism>
<dbReference type="Proteomes" id="UP000265520">
    <property type="component" value="Unassembled WGS sequence"/>
</dbReference>
<dbReference type="EMBL" id="LXQA010977864">
    <property type="protein sequence ID" value="MCI79622.1"/>
    <property type="molecule type" value="Genomic_DNA"/>
</dbReference>
<feature type="non-terminal residue" evidence="1">
    <location>
        <position position="1"/>
    </location>
</feature>